<feature type="domain" description="Phosphogluconate dehydrogenase NAD-binding putative C-terminal" evidence="2">
    <location>
        <begin position="261"/>
        <end position="351"/>
    </location>
</feature>
<dbReference type="EMBL" id="AMWN01000003">
    <property type="protein sequence ID" value="EXJ91314.1"/>
    <property type="molecule type" value="Genomic_DNA"/>
</dbReference>
<evidence type="ECO:0000259" key="2">
    <source>
        <dbReference type="Pfam" id="PF09130"/>
    </source>
</evidence>
<dbReference type="AlphaFoldDB" id="W9Z9X1"/>
<protein>
    <recommendedName>
        <fullName evidence="2">Phosphogluconate dehydrogenase NAD-binding putative C-terminal domain-containing protein</fullName>
    </recommendedName>
</protein>
<feature type="region of interest" description="Disordered" evidence="1">
    <location>
        <begin position="386"/>
        <end position="405"/>
    </location>
</feature>
<dbReference type="InterPro" id="IPR008927">
    <property type="entry name" value="6-PGluconate_DH-like_C_sf"/>
</dbReference>
<name>W9Z9X1_9EURO</name>
<dbReference type="GeneID" id="19159307"/>
<dbReference type="InterPro" id="IPR013328">
    <property type="entry name" value="6PGD_dom2"/>
</dbReference>
<dbReference type="InterPro" id="IPR015814">
    <property type="entry name" value="Pgluconate_DH_NAD-bd_C"/>
</dbReference>
<dbReference type="eggNOG" id="ENOG502RXGX">
    <property type="taxonomic scope" value="Eukaryota"/>
</dbReference>
<dbReference type="Proteomes" id="UP000019484">
    <property type="component" value="Unassembled WGS sequence"/>
</dbReference>
<dbReference type="Gene3D" id="3.40.50.720">
    <property type="entry name" value="NAD(P)-binding Rossmann-like Domain"/>
    <property type="match status" value="1"/>
</dbReference>
<evidence type="ECO:0000313" key="3">
    <source>
        <dbReference type="EMBL" id="EXJ91314.1"/>
    </source>
</evidence>
<dbReference type="SUPFAM" id="SSF51735">
    <property type="entry name" value="NAD(P)-binding Rossmann-fold domains"/>
    <property type="match status" value="1"/>
</dbReference>
<dbReference type="OrthoDB" id="9988102at2759"/>
<dbReference type="HOGENOM" id="CLU_052530_0_1_1"/>
<dbReference type="InterPro" id="IPR036291">
    <property type="entry name" value="NAD(P)-bd_dom_sf"/>
</dbReference>
<dbReference type="Gene3D" id="1.10.1040.10">
    <property type="entry name" value="N-(1-d-carboxylethyl)-l-norvaline Dehydrogenase, domain 2"/>
    <property type="match status" value="1"/>
</dbReference>
<accession>W9Z9X1</accession>
<dbReference type="STRING" id="1182541.W9Z9X1"/>
<keyword evidence="4" id="KW-1185">Reference proteome</keyword>
<reference evidence="3 4" key="1">
    <citation type="submission" date="2013-03" db="EMBL/GenBank/DDBJ databases">
        <title>The Genome Sequence of Capronia coronata CBS 617.96.</title>
        <authorList>
            <consortium name="The Broad Institute Genomics Platform"/>
            <person name="Cuomo C."/>
            <person name="de Hoog S."/>
            <person name="Gorbushina A."/>
            <person name="Walker B."/>
            <person name="Young S.K."/>
            <person name="Zeng Q."/>
            <person name="Gargeya S."/>
            <person name="Fitzgerald M."/>
            <person name="Haas B."/>
            <person name="Abouelleil A."/>
            <person name="Allen A.W."/>
            <person name="Alvarado L."/>
            <person name="Arachchi H.M."/>
            <person name="Berlin A.M."/>
            <person name="Chapman S.B."/>
            <person name="Gainer-Dewar J."/>
            <person name="Goldberg J."/>
            <person name="Griggs A."/>
            <person name="Gujja S."/>
            <person name="Hansen M."/>
            <person name="Howarth C."/>
            <person name="Imamovic A."/>
            <person name="Ireland A."/>
            <person name="Larimer J."/>
            <person name="McCowan C."/>
            <person name="Murphy C."/>
            <person name="Pearson M."/>
            <person name="Poon T.W."/>
            <person name="Priest M."/>
            <person name="Roberts A."/>
            <person name="Saif S."/>
            <person name="Shea T."/>
            <person name="Sisk P."/>
            <person name="Sykes S."/>
            <person name="Wortman J."/>
            <person name="Nusbaum C."/>
            <person name="Birren B."/>
        </authorList>
    </citation>
    <scope>NUCLEOTIDE SEQUENCE [LARGE SCALE GENOMIC DNA]</scope>
    <source>
        <strain evidence="3 4">CBS 617.96</strain>
    </source>
</reference>
<dbReference type="RefSeq" id="XP_007723508.1">
    <property type="nucleotide sequence ID" value="XM_007725318.1"/>
</dbReference>
<gene>
    <name evidence="3" type="ORF">A1O1_04425</name>
</gene>
<comment type="caution">
    <text evidence="3">The sequence shown here is derived from an EMBL/GenBank/DDBJ whole genome shotgun (WGS) entry which is preliminary data.</text>
</comment>
<organism evidence="3 4">
    <name type="scientific">Capronia coronata CBS 617.96</name>
    <dbReference type="NCBI Taxonomy" id="1182541"/>
    <lineage>
        <taxon>Eukaryota</taxon>
        <taxon>Fungi</taxon>
        <taxon>Dikarya</taxon>
        <taxon>Ascomycota</taxon>
        <taxon>Pezizomycotina</taxon>
        <taxon>Eurotiomycetes</taxon>
        <taxon>Chaetothyriomycetidae</taxon>
        <taxon>Chaetothyriales</taxon>
        <taxon>Herpotrichiellaceae</taxon>
        <taxon>Capronia</taxon>
    </lineage>
</organism>
<proteinExistence type="predicted"/>
<dbReference type="Pfam" id="PF09130">
    <property type="entry name" value="DUF1932"/>
    <property type="match status" value="1"/>
</dbReference>
<dbReference type="SUPFAM" id="SSF48179">
    <property type="entry name" value="6-phosphogluconate dehydrogenase C-terminal domain-like"/>
    <property type="match status" value="1"/>
</dbReference>
<sequence length="405" mass="43317">MASSSTASKPSVGILSIGDMGMGIGRLLRHHDYAVYTVATGRRQAPPLSYSHTLDRIKVAQITALASDEELVAEVDILLSIVPPRDAVATARRALEACHSAPAIKRRGESKGTAAPSLIYIDLNAISPRTARSIASLFTSPTTTSTASPSSPTSQLSIARSFSFHRTESEVEPQQPPISINFLDGGIIGGPPSLREDKSWKRPSIVISGPEIAELLDASLRELLNVKIVGDAIGPASALKSCFAALSKGTIALSILSFTTAHSCGVLPALKEHLAEFYPAILAFARAGLTSMPPKAYRWVDEMRQINETFSLEGVFSPDVLGDDGGNHHHHDGASQSASQVFEGVAEIYKLIADDTVLGEERTEKRKRGTNVEDVVECVREGIARKKKKGEGEGNLDATWRGSWA</sequence>
<evidence type="ECO:0000256" key="1">
    <source>
        <dbReference type="SAM" id="MobiDB-lite"/>
    </source>
</evidence>
<evidence type="ECO:0000313" key="4">
    <source>
        <dbReference type="Proteomes" id="UP000019484"/>
    </source>
</evidence>